<dbReference type="RefSeq" id="WP_055171388.1">
    <property type="nucleotide sequence ID" value="NZ_CP081920.1"/>
</dbReference>
<sequence length="71" mass="8412">MAKQEPEYLLRVTIDVLYRASQEQITTFLLGEFPTVRAAEKLRDCLCRYNPDKLFLANYQQITNPKYQLIK</sequence>
<proteinExistence type="predicted"/>
<accession>A0A174LJ65</accession>
<dbReference type="Proteomes" id="UP000095725">
    <property type="component" value="Unassembled WGS sequence"/>
</dbReference>
<organism evidence="1 3">
    <name type="scientific">Bacteroides caccae</name>
    <dbReference type="NCBI Taxonomy" id="47678"/>
    <lineage>
        <taxon>Bacteria</taxon>
        <taxon>Pseudomonadati</taxon>
        <taxon>Bacteroidota</taxon>
        <taxon>Bacteroidia</taxon>
        <taxon>Bacteroidales</taxon>
        <taxon>Bacteroidaceae</taxon>
        <taxon>Bacteroides</taxon>
    </lineage>
</organism>
<evidence type="ECO:0000313" key="2">
    <source>
        <dbReference type="EMBL" id="CUQ21225.1"/>
    </source>
</evidence>
<evidence type="ECO:0000313" key="3">
    <source>
        <dbReference type="Proteomes" id="UP000095657"/>
    </source>
</evidence>
<dbReference type="EMBL" id="CZAI01000003">
    <property type="protein sequence ID" value="CUP22118.1"/>
    <property type="molecule type" value="Genomic_DNA"/>
</dbReference>
<dbReference type="Proteomes" id="UP000095657">
    <property type="component" value="Unassembled WGS sequence"/>
</dbReference>
<reference evidence="3 4" key="1">
    <citation type="submission" date="2015-09" db="EMBL/GenBank/DDBJ databases">
        <authorList>
            <consortium name="Pathogen Informatics"/>
        </authorList>
    </citation>
    <scope>NUCLEOTIDE SEQUENCE [LARGE SCALE GENOMIC DNA]</scope>
    <source>
        <strain evidence="1 3">2789STDY5834880</strain>
        <strain evidence="2 4">2789STDY5834946</strain>
    </source>
</reference>
<evidence type="ECO:0000313" key="4">
    <source>
        <dbReference type="Proteomes" id="UP000095725"/>
    </source>
</evidence>
<gene>
    <name evidence="1" type="ORF">ERS852494_01797</name>
    <name evidence="2" type="ORF">ERS852558_02184</name>
</gene>
<dbReference type="AlphaFoldDB" id="A0A174LJ65"/>
<dbReference type="EMBL" id="CZBL01000008">
    <property type="protein sequence ID" value="CUQ21225.1"/>
    <property type="molecule type" value="Genomic_DNA"/>
</dbReference>
<evidence type="ECO:0000313" key="1">
    <source>
        <dbReference type="EMBL" id="CUP22118.1"/>
    </source>
</evidence>
<protein>
    <submittedName>
        <fullName evidence="1">Uncharacterized protein</fullName>
    </submittedName>
</protein>
<dbReference type="STRING" id="47678.ERS852494_01797"/>
<name>A0A174LJ65_9BACE</name>